<evidence type="ECO:0000256" key="3">
    <source>
        <dbReference type="ARBA" id="ARBA00004442"/>
    </source>
</evidence>
<sequence>MKRHIVIVVVFLILLLACLGGQARAQSLWQDGSNLYADPKPSGVGDIVTVIVEESIGASDKAKTDLTKDIEHEVDDGTGIFDFIRKFGVEANTDMSGDSSSTRTYSLKTRVSCIVTEVQDNGNLVIEGYRDLKTHDENLKLTLRGVIRPRDVSYDNTISSTKVANPELLVEGKGSLSRVQKPGLITQILQALF</sequence>
<evidence type="ECO:0000256" key="5">
    <source>
        <dbReference type="ARBA" id="ARBA00022729"/>
    </source>
</evidence>
<comment type="function">
    <text evidence="1">Assembles around the rod to form the L-ring and probably protects the motor/basal body from shearing forces during rotation.</text>
</comment>
<evidence type="ECO:0000313" key="11">
    <source>
        <dbReference type="Proteomes" id="UP000185093"/>
    </source>
</evidence>
<keyword evidence="6" id="KW-0472">Membrane</keyword>
<evidence type="ECO:0000256" key="8">
    <source>
        <dbReference type="ARBA" id="ARBA00023237"/>
    </source>
</evidence>
<keyword evidence="7" id="KW-0975">Bacterial flagellum</keyword>
<comment type="similarity">
    <text evidence="4">Belongs to the FlgH family.</text>
</comment>
<gene>
    <name evidence="10" type="ORF">SAMN05444368_0596</name>
</gene>
<evidence type="ECO:0000313" key="10">
    <source>
        <dbReference type="EMBL" id="SIN64386.1"/>
    </source>
</evidence>
<evidence type="ECO:0000256" key="4">
    <source>
        <dbReference type="ARBA" id="ARBA00006929"/>
    </source>
</evidence>
<dbReference type="Pfam" id="PF02107">
    <property type="entry name" value="FlgH"/>
    <property type="match status" value="1"/>
</dbReference>
<dbReference type="PANTHER" id="PTHR34933">
    <property type="entry name" value="FLAGELLAR L-RING PROTEIN"/>
    <property type="match status" value="1"/>
</dbReference>
<dbReference type="PRINTS" id="PR01008">
    <property type="entry name" value="FLGLRINGFLGH"/>
</dbReference>
<evidence type="ECO:0000256" key="9">
    <source>
        <dbReference type="SAM" id="SignalP"/>
    </source>
</evidence>
<keyword evidence="10" id="KW-0969">Cilium</keyword>
<accession>A0ABY1JBV7</accession>
<dbReference type="PROSITE" id="PS51257">
    <property type="entry name" value="PROKAR_LIPOPROTEIN"/>
    <property type="match status" value="1"/>
</dbReference>
<dbReference type="EMBL" id="FSQZ01000001">
    <property type="protein sequence ID" value="SIN64386.1"/>
    <property type="molecule type" value="Genomic_DNA"/>
</dbReference>
<name>A0ABY1JBV7_9BACT</name>
<dbReference type="RefSeq" id="WP_014806402.1">
    <property type="nucleotide sequence ID" value="NZ_DAONBL010000014.1"/>
</dbReference>
<protein>
    <submittedName>
        <fullName evidence="10">Flagellar L-ring protein FlgH</fullName>
    </submittedName>
</protein>
<feature type="chain" id="PRO_5046170859" evidence="9">
    <location>
        <begin position="26"/>
        <end position="193"/>
    </location>
</feature>
<dbReference type="Proteomes" id="UP000185093">
    <property type="component" value="Unassembled WGS sequence"/>
</dbReference>
<feature type="signal peptide" evidence="9">
    <location>
        <begin position="1"/>
        <end position="25"/>
    </location>
</feature>
<organism evidence="10 11">
    <name type="scientific">Acetomicrobium flavidum</name>
    <dbReference type="NCBI Taxonomy" id="49896"/>
    <lineage>
        <taxon>Bacteria</taxon>
        <taxon>Thermotogati</taxon>
        <taxon>Synergistota</taxon>
        <taxon>Synergistia</taxon>
        <taxon>Synergistales</taxon>
        <taxon>Acetomicrobiaceae</taxon>
        <taxon>Acetomicrobium</taxon>
    </lineage>
</organism>
<keyword evidence="8" id="KW-0998">Cell outer membrane</keyword>
<comment type="caution">
    <text evidence="10">The sequence shown here is derived from an EMBL/GenBank/DDBJ whole genome shotgun (WGS) entry which is preliminary data.</text>
</comment>
<evidence type="ECO:0000256" key="6">
    <source>
        <dbReference type="ARBA" id="ARBA00023136"/>
    </source>
</evidence>
<evidence type="ECO:0000256" key="1">
    <source>
        <dbReference type="ARBA" id="ARBA00002591"/>
    </source>
</evidence>
<comment type="subcellular location">
    <subcellularLocation>
        <location evidence="2">Bacterial flagellum basal body</location>
    </subcellularLocation>
    <subcellularLocation>
        <location evidence="3">Cell outer membrane</location>
    </subcellularLocation>
</comment>
<reference evidence="10 11" key="1">
    <citation type="submission" date="2016-11" db="EMBL/GenBank/DDBJ databases">
        <authorList>
            <person name="Varghese N."/>
            <person name="Submissions S."/>
        </authorList>
    </citation>
    <scope>NUCLEOTIDE SEQUENCE [LARGE SCALE GENOMIC DNA]</scope>
    <source>
        <strain evidence="10 11">DSM 20664</strain>
    </source>
</reference>
<keyword evidence="10" id="KW-0282">Flagellum</keyword>
<dbReference type="InterPro" id="IPR000527">
    <property type="entry name" value="Flag_Lring"/>
</dbReference>
<keyword evidence="11" id="KW-1185">Reference proteome</keyword>
<keyword evidence="5 9" id="KW-0732">Signal</keyword>
<proteinExistence type="inferred from homology"/>
<evidence type="ECO:0000256" key="2">
    <source>
        <dbReference type="ARBA" id="ARBA00004117"/>
    </source>
</evidence>
<evidence type="ECO:0000256" key="7">
    <source>
        <dbReference type="ARBA" id="ARBA00023143"/>
    </source>
</evidence>
<keyword evidence="10" id="KW-0966">Cell projection</keyword>
<dbReference type="PANTHER" id="PTHR34933:SF1">
    <property type="entry name" value="FLAGELLAR L-RING PROTEIN"/>
    <property type="match status" value="1"/>
</dbReference>